<gene>
    <name evidence="1" type="ORF">FRZ06_04690</name>
</gene>
<evidence type="ECO:0000313" key="1">
    <source>
        <dbReference type="EMBL" id="QOX62693.1"/>
    </source>
</evidence>
<organism evidence="1 2">
    <name type="scientific">Anoxybacterium hadale</name>
    <dbReference type="NCBI Taxonomy" id="3408580"/>
    <lineage>
        <taxon>Bacteria</taxon>
        <taxon>Bacillati</taxon>
        <taxon>Bacillota</taxon>
        <taxon>Clostridia</taxon>
        <taxon>Peptostreptococcales</taxon>
        <taxon>Anaerovoracaceae</taxon>
        <taxon>Anoxybacterium</taxon>
    </lineage>
</organism>
<accession>A0ACD1A8D5</accession>
<sequence length="334" mass="36930">MNSMERVESRLAKLPVDRVPNLNIIMQFAAKYINIPYGKYCTDYRYLVEGNLTCCRDFGIDMVSAISDPFRETAGFGGTVIILEDDVPRCTDPYIKNYEDVKKLKTIDPASSERMCDRLKAVSLYQQECNGEIPILGWVEGAFAEANDLRGMYQLMYDIKKNPDFINELVEICLEQSILFAKAQIKEGAQWIGIGDAAASLISPKFYKEVVLPAEQKLIKVIHEAGAKAKLHICGNTTALLDQMAGSGAEIIDIDHLVDLKTAVEAIRGKALVCGNFDPVSVLLDSDPETVKEHVRNSLIIGGADLIMSAGCEVPKYTPPENLKAVFEALTEQL</sequence>
<dbReference type="Proteomes" id="UP000594014">
    <property type="component" value="Chromosome"/>
</dbReference>
<proteinExistence type="predicted"/>
<name>A0ACD1A8D5_9FIRM</name>
<keyword evidence="2" id="KW-1185">Reference proteome</keyword>
<dbReference type="EMBL" id="CP042469">
    <property type="protein sequence ID" value="QOX62693.1"/>
    <property type="molecule type" value="Genomic_DNA"/>
</dbReference>
<reference evidence="1" key="1">
    <citation type="submission" date="2019-08" db="EMBL/GenBank/DDBJ databases">
        <title>Genome sequence of Clostridiales bacterium MT110.</title>
        <authorList>
            <person name="Cao J."/>
        </authorList>
    </citation>
    <scope>NUCLEOTIDE SEQUENCE</scope>
    <source>
        <strain evidence="1">MT110</strain>
    </source>
</reference>
<evidence type="ECO:0000313" key="2">
    <source>
        <dbReference type="Proteomes" id="UP000594014"/>
    </source>
</evidence>
<protein>
    <submittedName>
        <fullName evidence="1">Uroporphyrinogen decarboxylase</fullName>
    </submittedName>
</protein>